<dbReference type="Proteomes" id="UP001281761">
    <property type="component" value="Unassembled WGS sequence"/>
</dbReference>
<sequence length="156" mass="17003">MIFTLTIASLSALSVRGNKFNVEQLTREGSSYSYKFIDHTVYFNYLDEVRAPDGCSDVSGAIAVAVAGGSTPQCRSLGKNSTAKFSLIKQSFSSPVQGVRASYTSSDRGTFVIDVMCSRMQIINMTATSPKNYLVTWSHPAGCPQKSMQKSFFNPI</sequence>
<keyword evidence="3" id="KW-1185">Reference proteome</keyword>
<evidence type="ECO:0000256" key="1">
    <source>
        <dbReference type="SAM" id="SignalP"/>
    </source>
</evidence>
<proteinExistence type="predicted"/>
<feature type="chain" id="PRO_5046575451" evidence="1">
    <location>
        <begin position="18"/>
        <end position="156"/>
    </location>
</feature>
<feature type="signal peptide" evidence="1">
    <location>
        <begin position="1"/>
        <end position="17"/>
    </location>
</feature>
<dbReference type="EMBL" id="JARBJD010000038">
    <property type="protein sequence ID" value="KAK2958406.1"/>
    <property type="molecule type" value="Genomic_DNA"/>
</dbReference>
<evidence type="ECO:0000313" key="3">
    <source>
        <dbReference type="Proteomes" id="UP001281761"/>
    </source>
</evidence>
<comment type="caution">
    <text evidence="2">The sequence shown here is derived from an EMBL/GenBank/DDBJ whole genome shotgun (WGS) entry which is preliminary data.</text>
</comment>
<evidence type="ECO:0000313" key="2">
    <source>
        <dbReference type="EMBL" id="KAK2958406.1"/>
    </source>
</evidence>
<name>A0ABQ9Y3T1_9EUKA</name>
<dbReference type="InterPro" id="IPR009011">
    <property type="entry name" value="Man6P_isomerase_rcpt-bd_dom_sf"/>
</dbReference>
<organism evidence="2 3">
    <name type="scientific">Blattamonas nauphoetae</name>
    <dbReference type="NCBI Taxonomy" id="2049346"/>
    <lineage>
        <taxon>Eukaryota</taxon>
        <taxon>Metamonada</taxon>
        <taxon>Preaxostyla</taxon>
        <taxon>Oxymonadida</taxon>
        <taxon>Blattamonas</taxon>
    </lineage>
</organism>
<accession>A0ABQ9Y3T1</accession>
<dbReference type="Gene3D" id="2.70.130.10">
    <property type="entry name" value="Mannose-6-phosphate receptor binding domain"/>
    <property type="match status" value="1"/>
</dbReference>
<keyword evidence="1" id="KW-0732">Signal</keyword>
<gene>
    <name evidence="2" type="ORF">BLNAU_6676</name>
</gene>
<protein>
    <submittedName>
        <fullName evidence="2">Uncharacterized protein</fullName>
    </submittedName>
</protein>
<reference evidence="2 3" key="1">
    <citation type="journal article" date="2022" name="bioRxiv">
        <title>Genomics of Preaxostyla Flagellates Illuminates Evolutionary Transitions and the Path Towards Mitochondrial Loss.</title>
        <authorList>
            <person name="Novak L.V.F."/>
            <person name="Treitli S.C."/>
            <person name="Pyrih J."/>
            <person name="Halakuc P."/>
            <person name="Pipaliya S.V."/>
            <person name="Vacek V."/>
            <person name="Brzon O."/>
            <person name="Soukal P."/>
            <person name="Eme L."/>
            <person name="Dacks J.B."/>
            <person name="Karnkowska A."/>
            <person name="Elias M."/>
            <person name="Hampl V."/>
        </authorList>
    </citation>
    <scope>NUCLEOTIDE SEQUENCE [LARGE SCALE GENOMIC DNA]</scope>
    <source>
        <strain evidence="2">NAU3</strain>
        <tissue evidence="2">Gut</tissue>
    </source>
</reference>